<evidence type="ECO:0000313" key="2">
    <source>
        <dbReference type="Proteomes" id="UP000017973"/>
    </source>
</evidence>
<dbReference type="EMBL" id="AYJU01000016">
    <property type="protein sequence ID" value="EST54261.1"/>
    <property type="molecule type" value="Genomic_DNA"/>
</dbReference>
<sequence>MNLSKDKDVIMAKLKVLKSIGHNLMHSYLSLMNSYDGAYIVSHLYQIAKKNNHPTIIIDVLNKRIEPTFFCVDVIKQSLIVLESDFHRLLQSDKLTIDYIKSVKAEINFDLLNPKIGVTDHELERYACLIEIVDLNGKNHSTNVKEWWRSGISG</sequence>
<proteinExistence type="predicted"/>
<evidence type="ECO:0000313" key="1">
    <source>
        <dbReference type="EMBL" id="EST54261.1"/>
    </source>
</evidence>
<keyword evidence="2" id="KW-1185">Reference proteome</keyword>
<dbReference type="Proteomes" id="UP000017973">
    <property type="component" value="Unassembled WGS sequence"/>
</dbReference>
<protein>
    <submittedName>
        <fullName evidence="1">Uncharacterized protein</fullName>
    </submittedName>
</protein>
<dbReference type="HOGENOM" id="CLU_1841048_0_0_9"/>
<dbReference type="AlphaFoldDB" id="V6M6Q0"/>
<dbReference type="eggNOG" id="ENOG502ZQSZ">
    <property type="taxonomic scope" value="Bacteria"/>
</dbReference>
<comment type="caution">
    <text evidence="1">The sequence shown here is derived from an EMBL/GenBank/DDBJ whole genome shotgun (WGS) entry which is preliminary data.</text>
</comment>
<gene>
    <name evidence="1" type="ORF">T458_12990</name>
</gene>
<name>V6M6Q0_9BACL</name>
<accession>V6M6Q0</accession>
<organism evidence="1 2">
    <name type="scientific">Brevibacillus panacihumi W25</name>
    <dbReference type="NCBI Taxonomy" id="1408254"/>
    <lineage>
        <taxon>Bacteria</taxon>
        <taxon>Bacillati</taxon>
        <taxon>Bacillota</taxon>
        <taxon>Bacilli</taxon>
        <taxon>Bacillales</taxon>
        <taxon>Paenibacillaceae</taxon>
        <taxon>Brevibacillus</taxon>
    </lineage>
</organism>
<reference evidence="1 2" key="1">
    <citation type="journal article" date="2014" name="Genome Announc.">
        <title>Draft Genome Sequence of Brevibacillus panacihumi Strain W25, a Halotolerant Hydrocarbon-Degrading Bacterium.</title>
        <authorList>
            <person name="Wang X."/>
            <person name="Jin D."/>
            <person name="Zhou L."/>
            <person name="Wu L."/>
            <person name="An W."/>
            <person name="Chen Y."/>
            <person name="Zhao L."/>
        </authorList>
    </citation>
    <scope>NUCLEOTIDE SEQUENCE [LARGE SCALE GENOMIC DNA]</scope>
    <source>
        <strain evidence="1 2">W25</strain>
    </source>
</reference>